<dbReference type="InterPro" id="IPR037179">
    <property type="entry name" value="Nucleocapsid_C"/>
</dbReference>
<dbReference type="PROSITE" id="PS51928">
    <property type="entry name" value="COV_N_NTD"/>
    <property type="match status" value="1"/>
</dbReference>
<evidence type="ECO:0000256" key="9">
    <source>
        <dbReference type="ARBA" id="ARBA00023274"/>
    </source>
</evidence>
<feature type="compositionally biased region" description="Acidic residues" evidence="13">
    <location>
        <begin position="411"/>
        <end position="431"/>
    </location>
</feature>
<evidence type="ECO:0000256" key="2">
    <source>
        <dbReference type="ARBA" id="ARBA00022553"/>
    </source>
</evidence>
<feature type="region of interest" description="Disordered" evidence="13">
    <location>
        <begin position="242"/>
        <end position="285"/>
    </location>
</feature>
<dbReference type="EMBL" id="KJ473809">
    <property type="protein sequence ID" value="AIA62269.1"/>
    <property type="molecule type" value="Genomic_RNA"/>
</dbReference>
<evidence type="ECO:0000256" key="3">
    <source>
        <dbReference type="ARBA" id="ARBA00022765"/>
    </source>
</evidence>
<proteinExistence type="predicted"/>
<keyword evidence="4 10" id="KW-0946">Virion</keyword>
<protein>
    <recommendedName>
        <fullName evidence="10">Nucleoprotein</fullName>
    </recommendedName>
</protein>
<comment type="function">
    <text evidence="10">Packages the positive strand viral genome RNA into a helical ribonucleocapsid (RNP) and plays a fundamental role during virion assembly through its interactions with the viral genome and membrane protein M. Plays an important role in enhancing the efficiency of subgenomic viral RNA transcription as well as viral replication.</text>
</comment>
<evidence type="ECO:0000256" key="1">
    <source>
        <dbReference type="ARBA" id="ARBA00004340"/>
    </source>
</evidence>
<keyword evidence="2 11" id="KW-0597">Phosphoprotein</keyword>
<dbReference type="GO" id="GO:1990904">
    <property type="term" value="C:ribonucleoprotein complex"/>
    <property type="evidence" value="ECO:0007669"/>
    <property type="project" value="UniProtKB-KW"/>
</dbReference>
<dbReference type="SUPFAM" id="SSF110304">
    <property type="entry name" value="Coronavirus RNA-binding domain"/>
    <property type="match status" value="1"/>
</dbReference>
<evidence type="ECO:0000259" key="15">
    <source>
        <dbReference type="PROSITE" id="PS51929"/>
    </source>
</evidence>
<feature type="domain" description="CoV N NTD" evidence="14">
    <location>
        <begin position="21"/>
        <end position="143"/>
    </location>
</feature>
<sequence>MSSSKGNVGFDNAARGRSGRVPFSFYMPVINNSSQPFYKVMPQNAVPKGQGNKDQQIGYWNEQVRWRMVKGTRKDLPSKWHFYYLGTGPHADLKFRQRQQGVFWVAKEGAKAEPTGLGTRGRNAELTTPIFNPGLPDSIEIVDQYSRPNSRASSRARSQSNDQGNRSRSQSNNRAQSNNRSQSRGRQNQNQNNQPTGDGGSNGQRNQPRNRSNSRNRSGNQGRNGGSQQDLVAAVREALAGMGFKPNTSGSGRNTPVKVPKGDKPLNKPTKAPASQVEKPVWKRTPHSQENVEVCFGPRDTYQNFGDSQLVRLGVDYPHYPQIGELIPSQAALLFGSEITAHERGDNIQLTYIYKMEVPKDHKSLAAFLPHIGAYADSTEDVTLPPALPPKQQRLRRSASTEVLADTTSVVDEEEVEEVVDDVTGQDETFA</sequence>
<evidence type="ECO:0000259" key="14">
    <source>
        <dbReference type="PROSITE" id="PS51928"/>
    </source>
</evidence>
<evidence type="ECO:0000256" key="8">
    <source>
        <dbReference type="ARBA" id="ARBA00023163"/>
    </source>
</evidence>
<dbReference type="CDD" id="cd21554">
    <property type="entry name" value="CoV_N-NTD"/>
    <property type="match status" value="1"/>
</dbReference>
<keyword evidence="7 10" id="KW-0543">Viral nucleoprotein</keyword>
<accession>A0A0U1WHF5</accession>
<feature type="domain" description="CoV N CTD" evidence="15">
    <location>
        <begin position="269"/>
        <end position="383"/>
    </location>
</feature>
<evidence type="ECO:0000256" key="10">
    <source>
        <dbReference type="PIRNR" id="PIRNR003888"/>
    </source>
</evidence>
<keyword evidence="17" id="KW-1185">Reference proteome</keyword>
<evidence type="ECO:0000256" key="13">
    <source>
        <dbReference type="SAM" id="MobiDB-lite"/>
    </source>
</evidence>
<evidence type="ECO:0000256" key="5">
    <source>
        <dbReference type="ARBA" id="ARBA00022884"/>
    </source>
</evidence>
<comment type="subcellular location">
    <subcellularLocation>
        <location evidence="1">Host cell</location>
    </subcellularLocation>
    <subcellularLocation>
        <location evidence="10">Virion</location>
    </subcellularLocation>
    <text evidence="10">Located inside the virion, complexed with the viral RNA. Probably associates with ER-derived membranes where it participates in viral RNA synthesis and virus budding.</text>
</comment>
<keyword evidence="5 10" id="KW-0694">RNA-binding</keyword>
<reference evidence="17" key="1">
    <citation type="submission" date="2014-02" db="EMBL/GenBank/DDBJ databases">
        <title>Bat coronavirus in China.</title>
        <authorList>
            <person name="Yang L."/>
            <person name="Wu Z."/>
            <person name="Jin Q."/>
        </authorList>
    </citation>
    <scope>NUCLEOTIDE SEQUENCE [LARGE SCALE GENOMIC DNA]</scope>
</reference>
<organism evidence="16 17">
    <name type="scientific">BtNv-AlphaCoV/SC2013</name>
    <dbReference type="NCBI Taxonomy" id="1503291"/>
    <lineage>
        <taxon>Viruses</taxon>
        <taxon>Riboviria</taxon>
        <taxon>Orthornavirae</taxon>
        <taxon>Pisuviricota</taxon>
        <taxon>Pisoniviricetes</taxon>
        <taxon>Nidovirales</taxon>
        <taxon>Cornidovirineae</taxon>
        <taxon>Coronaviridae</taxon>
        <taxon>Orthocoronavirinae</taxon>
        <taxon>Alphacoronavirus</taxon>
        <taxon>Nyctacovirus</taxon>
        <taxon>Alphacoronavirus nyctali</taxon>
        <taxon>Nyctalus velutinus alphacoronavirus SC-2013</taxon>
    </lineage>
</organism>
<dbReference type="InterPro" id="IPR001218">
    <property type="entry name" value="Nucleocap_CoV"/>
</dbReference>
<feature type="compositionally biased region" description="Polar residues" evidence="13">
    <location>
        <begin position="398"/>
        <end position="409"/>
    </location>
</feature>
<dbReference type="GO" id="GO:0003723">
    <property type="term" value="F:RNA binding"/>
    <property type="evidence" value="ECO:0007669"/>
    <property type="project" value="UniProtKB-UniRule"/>
</dbReference>
<dbReference type="RefSeq" id="YP_009201734.1">
    <property type="nucleotide sequence ID" value="NC_028833.1"/>
</dbReference>
<feature type="region of interest" description="Disordered" evidence="13">
    <location>
        <begin position="387"/>
        <end position="431"/>
    </location>
</feature>
<dbReference type="Pfam" id="PF00937">
    <property type="entry name" value="CoV_nucleocap"/>
    <property type="match status" value="2"/>
</dbReference>
<dbReference type="OrthoDB" id="3036at10239"/>
<keyword evidence="6" id="KW-0805">Transcription regulation</keyword>
<evidence type="ECO:0000256" key="6">
    <source>
        <dbReference type="ARBA" id="ARBA00023015"/>
    </source>
</evidence>
<keyword evidence="8" id="KW-0804">Transcription</keyword>
<feature type="compositionally biased region" description="Low complexity" evidence="13">
    <location>
        <begin position="146"/>
        <end position="194"/>
    </location>
</feature>
<dbReference type="GO" id="GO:0043657">
    <property type="term" value="C:host cell"/>
    <property type="evidence" value="ECO:0007669"/>
    <property type="project" value="UniProtKB-SubCell"/>
</dbReference>
<feature type="modified residue" description="Phosphoserine; by host" evidence="11">
    <location>
        <position position="424"/>
    </location>
</feature>
<evidence type="ECO:0000256" key="11">
    <source>
        <dbReference type="PIRSR" id="PIRSR003888-1"/>
    </source>
</evidence>
<dbReference type="PIRSF" id="PIRSF003888">
    <property type="entry name" value="Corona_nucleocap"/>
    <property type="match status" value="1"/>
</dbReference>
<dbReference type="InterPro" id="IPR044344">
    <property type="entry name" value="N_prot_C_CoV"/>
</dbReference>
<feature type="compositionally biased region" description="Low complexity" evidence="13">
    <location>
        <begin position="203"/>
        <end position="228"/>
    </location>
</feature>
<evidence type="ECO:0000256" key="4">
    <source>
        <dbReference type="ARBA" id="ARBA00022844"/>
    </source>
</evidence>
<feature type="region of interest" description="Disordered" evidence="13">
    <location>
        <begin position="113"/>
        <end position="228"/>
    </location>
</feature>
<keyword evidence="9 12" id="KW-0687">Ribonucleoprotein</keyword>
<dbReference type="Proteomes" id="UP000103794">
    <property type="component" value="Segment"/>
</dbReference>
<evidence type="ECO:0000256" key="12">
    <source>
        <dbReference type="PROSITE-ProRule" id="PRU01276"/>
    </source>
</evidence>
<evidence type="ECO:0000313" key="16">
    <source>
        <dbReference type="EMBL" id="AIA62269.1"/>
    </source>
</evidence>
<dbReference type="CDD" id="cd21595">
    <property type="entry name" value="CoV_N-CTD"/>
    <property type="match status" value="1"/>
</dbReference>
<dbReference type="PROSITE" id="PS51929">
    <property type="entry name" value="COV_N_CTD"/>
    <property type="match status" value="1"/>
</dbReference>
<keyword evidence="3" id="KW-0013">ADP-ribosylation</keyword>
<evidence type="ECO:0000256" key="7">
    <source>
        <dbReference type="ARBA" id="ARBA00023086"/>
    </source>
</evidence>
<dbReference type="InterPro" id="IPR044345">
    <property type="entry name" value="N_prot_N_CoV"/>
</dbReference>
<dbReference type="GeneID" id="26628974"/>
<dbReference type="GO" id="GO:0019013">
    <property type="term" value="C:viral nucleocapsid"/>
    <property type="evidence" value="ECO:0007669"/>
    <property type="project" value="UniProtKB-UniRule"/>
</dbReference>
<dbReference type="KEGG" id="vg:26628974"/>
<dbReference type="InterPro" id="IPR037195">
    <property type="entry name" value="Nucleocapsid_N"/>
</dbReference>
<dbReference type="SUPFAM" id="SSF103068">
    <property type="entry name" value="Nucleocapsid protein dimerization domain"/>
    <property type="match status" value="1"/>
</dbReference>
<evidence type="ECO:0000313" key="17">
    <source>
        <dbReference type="Proteomes" id="UP000103794"/>
    </source>
</evidence>
<name>A0A0U1WHF5_9ALPC</name>